<keyword evidence="5 11" id="KW-0028">Amino-acid biosynthesis</keyword>
<dbReference type="GO" id="GO:0000105">
    <property type="term" value="P:L-histidine biosynthetic process"/>
    <property type="evidence" value="ECO:0007669"/>
    <property type="project" value="UniProtKB-KW"/>
</dbReference>
<gene>
    <name evidence="13" type="ORF">NE237_001653</name>
</gene>
<dbReference type="GO" id="GO:0000162">
    <property type="term" value="P:L-tryptophan biosynthetic process"/>
    <property type="evidence" value="ECO:0007669"/>
    <property type="project" value="TreeGrafter"/>
</dbReference>
<dbReference type="InterPro" id="IPR006062">
    <property type="entry name" value="His_biosynth"/>
</dbReference>
<keyword evidence="7 11" id="KW-0368">Histidine biosynthesis</keyword>
<dbReference type="Gene3D" id="3.20.20.70">
    <property type="entry name" value="Aldolase class I"/>
    <property type="match status" value="1"/>
</dbReference>
<keyword evidence="12" id="KW-0150">Chloroplast</keyword>
<dbReference type="NCBIfam" id="TIGR02129">
    <property type="entry name" value="hisA_euk"/>
    <property type="match status" value="1"/>
</dbReference>
<dbReference type="PANTHER" id="PTHR43090:SF2">
    <property type="entry name" value="1-(5-PHOSPHORIBOSYL)-5-[(5-PHOSPHORIBOSYLAMINO)METHYLIDENEAMINO] IMIDAZOLE-4-CARBOXAMIDE ISOMERASE"/>
    <property type="match status" value="1"/>
</dbReference>
<dbReference type="SUPFAM" id="SSF51366">
    <property type="entry name" value="Ribulose-phoshate binding barrel"/>
    <property type="match status" value="1"/>
</dbReference>
<dbReference type="InterPro" id="IPR013785">
    <property type="entry name" value="Aldolase_TIM"/>
</dbReference>
<evidence type="ECO:0000313" key="13">
    <source>
        <dbReference type="EMBL" id="KAJ4976547.1"/>
    </source>
</evidence>
<dbReference type="PANTHER" id="PTHR43090">
    <property type="entry name" value="1-(5-PHOSPHORIBOSYL)-5-[(5-PHOSPHORIBOSYLAMINO)METHYLIDENEAMINO] IMIDAZOLE-4-CARBOXAMIDE ISOMERASE"/>
    <property type="match status" value="1"/>
</dbReference>
<dbReference type="Pfam" id="PF00977">
    <property type="entry name" value="His_biosynth"/>
    <property type="match status" value="1"/>
</dbReference>
<evidence type="ECO:0000256" key="4">
    <source>
        <dbReference type="ARBA" id="ARBA00012550"/>
    </source>
</evidence>
<evidence type="ECO:0000256" key="1">
    <source>
        <dbReference type="ARBA" id="ARBA00001959"/>
    </source>
</evidence>
<evidence type="ECO:0000256" key="3">
    <source>
        <dbReference type="ARBA" id="ARBA00009667"/>
    </source>
</evidence>
<dbReference type="EC" id="5.3.1.16" evidence="4 12"/>
<dbReference type="AlphaFoldDB" id="A0A9Q0KTR5"/>
<sequence length="408" mass="44481">MADFEEAKVLKWGMGMSIENEKSEKPSKSTSAFGFDSDDPEYAGALEGPKAASEAVVVERPTIVRSSVLDGAHCSTLSSRRRLLFPSFSDSPQSRILQFRALLLYSKEEGNYDNGFQSNIVSVAKWGFIIFILLQILGSGLSIRCFVHFRPCIDIHKGMVKQIVGSTLQDSKDGGSMLITNFESDKSAAEFANMYKEDGLKGGHVIMLGADSFSRSAAIKALNSYPGGLQVGGGITSENAFSYLAEGASHVIVTSYVFNNGKMDIERLKYLVSIVGKQRLVLDLSCRKKDGKYAIVTDRWQKFSNVYLDLRTLEFLAAYADEFLVHGVDVEGKKLGIDEELVAFLGQHSPIPVTYAGGVITMDDLESIKVAGMGRVDVTVGSALDIFGGNLAYKDVVAWHKEQEALTG</sequence>
<evidence type="ECO:0000256" key="12">
    <source>
        <dbReference type="RuleBase" id="RU364022"/>
    </source>
</evidence>
<dbReference type="GO" id="GO:0003949">
    <property type="term" value="F:1-(5-phosphoribosyl)-5-[(5-phosphoribosylamino)methylideneamino]imidazole-4-carboxamide isomerase activity"/>
    <property type="evidence" value="ECO:0007669"/>
    <property type="project" value="UniProtKB-EC"/>
</dbReference>
<dbReference type="Proteomes" id="UP001141806">
    <property type="component" value="Unassembled WGS sequence"/>
</dbReference>
<accession>A0A9Q0KTR5</accession>
<dbReference type="OrthoDB" id="446074at2759"/>
<dbReference type="InterPro" id="IPR011858">
    <property type="entry name" value="His6/HISN3"/>
</dbReference>
<dbReference type="FunFam" id="3.20.20.70:FF:000110">
    <property type="entry name" value="1-(5-phosphoribosyl)-5-[(5-phosphoribosylamino)methylideneamino] imidazole-4-carboxamide isomerase, chloroplastic"/>
    <property type="match status" value="1"/>
</dbReference>
<protein>
    <recommendedName>
        <fullName evidence="10 12">1-(5-phosphoribosyl)-5-[(5-phosphoribosylamino)methylideneamino] imidazole-4-carboxamide isomerase HISN3, chloroplastic</fullName>
        <ecNumber evidence="4 12">5.3.1.16</ecNumber>
    </recommendedName>
    <alternativeName>
        <fullName evidence="12">5-proFAR isomerase</fullName>
    </alternativeName>
    <alternativeName>
        <fullName evidence="12">Phosphoribosylformimino-5-aminoimidazole carboxamide ribotide isomerase</fullName>
    </alternativeName>
</protein>
<dbReference type="CDD" id="cd04723">
    <property type="entry name" value="HisA_HisF"/>
    <property type="match status" value="1"/>
</dbReference>
<comment type="pathway">
    <text evidence="2 12">Amino-acid biosynthesis; L-histidine biosynthesis; L-histidine from 5-phospho-alpha-D-ribose 1-diphosphate: step 4/9.</text>
</comment>
<evidence type="ECO:0000256" key="8">
    <source>
        <dbReference type="ARBA" id="ARBA00023235"/>
    </source>
</evidence>
<keyword evidence="8 12" id="KW-0413">Isomerase</keyword>
<comment type="similarity">
    <text evidence="3 11">Belongs to the HisA/HisF family.</text>
</comment>
<dbReference type="InterPro" id="IPR044524">
    <property type="entry name" value="Isoase_HisA-like"/>
</dbReference>
<evidence type="ECO:0000256" key="7">
    <source>
        <dbReference type="ARBA" id="ARBA00023102"/>
    </source>
</evidence>
<evidence type="ECO:0000256" key="10">
    <source>
        <dbReference type="ARBA" id="ARBA00093606"/>
    </source>
</evidence>
<comment type="subcellular location">
    <subcellularLocation>
        <location evidence="12">Plastid</location>
        <location evidence="12">Chloroplast</location>
    </subcellularLocation>
</comment>
<evidence type="ECO:0000256" key="5">
    <source>
        <dbReference type="ARBA" id="ARBA00022605"/>
    </source>
</evidence>
<organism evidence="13 14">
    <name type="scientific">Protea cynaroides</name>
    <dbReference type="NCBI Taxonomy" id="273540"/>
    <lineage>
        <taxon>Eukaryota</taxon>
        <taxon>Viridiplantae</taxon>
        <taxon>Streptophyta</taxon>
        <taxon>Embryophyta</taxon>
        <taxon>Tracheophyta</taxon>
        <taxon>Spermatophyta</taxon>
        <taxon>Magnoliopsida</taxon>
        <taxon>Proteales</taxon>
        <taxon>Proteaceae</taxon>
        <taxon>Protea</taxon>
    </lineage>
</organism>
<keyword evidence="12" id="KW-0934">Plastid</keyword>
<dbReference type="GO" id="GO:0009507">
    <property type="term" value="C:chloroplast"/>
    <property type="evidence" value="ECO:0007669"/>
    <property type="project" value="UniProtKB-SubCell"/>
</dbReference>
<evidence type="ECO:0000256" key="11">
    <source>
        <dbReference type="RuleBase" id="RU003657"/>
    </source>
</evidence>
<comment type="cofactor">
    <cofactor evidence="1">
        <name>Na(+)</name>
        <dbReference type="ChEBI" id="CHEBI:29101"/>
    </cofactor>
</comment>
<comment type="catalytic activity">
    <reaction evidence="9">
        <text>1-(5-phospho-beta-D-ribosyl)-5-[(5-phospho-beta-D-ribosylamino)methylideneamino]imidazole-4-carboxamide = 5-[(5-phospho-1-deoxy-D-ribulos-1-ylimino)methylamino]-1-(5-phospho-beta-D-ribosyl)imidazole-4-carboxamide</text>
        <dbReference type="Rhea" id="RHEA:15469"/>
        <dbReference type="ChEBI" id="CHEBI:58435"/>
        <dbReference type="ChEBI" id="CHEBI:58525"/>
        <dbReference type="EC" id="5.3.1.16"/>
    </reaction>
    <physiologicalReaction direction="left-to-right" evidence="9">
        <dbReference type="Rhea" id="RHEA:15470"/>
    </physiologicalReaction>
</comment>
<keyword evidence="14" id="KW-1185">Reference proteome</keyword>
<name>A0A9Q0KTR5_9MAGN</name>
<evidence type="ECO:0000256" key="6">
    <source>
        <dbReference type="ARBA" id="ARBA00023053"/>
    </source>
</evidence>
<proteinExistence type="inferred from homology"/>
<evidence type="ECO:0000256" key="9">
    <source>
        <dbReference type="ARBA" id="ARBA00093256"/>
    </source>
</evidence>
<keyword evidence="6" id="KW-0915">Sodium</keyword>
<dbReference type="InterPro" id="IPR011060">
    <property type="entry name" value="RibuloseP-bd_barrel"/>
</dbReference>
<reference evidence="13" key="1">
    <citation type="journal article" date="2023" name="Plant J.">
        <title>The genome of the king protea, Protea cynaroides.</title>
        <authorList>
            <person name="Chang J."/>
            <person name="Duong T.A."/>
            <person name="Schoeman C."/>
            <person name="Ma X."/>
            <person name="Roodt D."/>
            <person name="Barker N."/>
            <person name="Li Z."/>
            <person name="Van de Peer Y."/>
            <person name="Mizrachi E."/>
        </authorList>
    </citation>
    <scope>NUCLEOTIDE SEQUENCE</scope>
    <source>
        <tissue evidence="13">Young leaves</tissue>
    </source>
</reference>
<comment type="caution">
    <text evidence="13">The sequence shown here is derived from an EMBL/GenBank/DDBJ whole genome shotgun (WGS) entry which is preliminary data.</text>
</comment>
<evidence type="ECO:0000256" key="2">
    <source>
        <dbReference type="ARBA" id="ARBA00005133"/>
    </source>
</evidence>
<evidence type="ECO:0000313" key="14">
    <source>
        <dbReference type="Proteomes" id="UP001141806"/>
    </source>
</evidence>
<dbReference type="EMBL" id="JAMYWD010000003">
    <property type="protein sequence ID" value="KAJ4976547.1"/>
    <property type="molecule type" value="Genomic_DNA"/>
</dbReference>